<evidence type="ECO:0000313" key="4">
    <source>
        <dbReference type="Proteomes" id="UP000001937"/>
    </source>
</evidence>
<gene>
    <name evidence="3" type="ordered locus">Francci3_4211</name>
</gene>
<dbReference type="GO" id="GO:0004803">
    <property type="term" value="F:transposase activity"/>
    <property type="evidence" value="ECO:0007669"/>
    <property type="project" value="InterPro"/>
</dbReference>
<dbReference type="InterPro" id="IPR051698">
    <property type="entry name" value="Transposase_11-like"/>
</dbReference>
<dbReference type="PANTHER" id="PTHR30298:SF0">
    <property type="entry name" value="PROTEIN YBFL-RELATED"/>
    <property type="match status" value="1"/>
</dbReference>
<keyword evidence="4" id="KW-1185">Reference proteome</keyword>
<feature type="region of interest" description="Disordered" evidence="1">
    <location>
        <begin position="1"/>
        <end position="35"/>
    </location>
</feature>
<dbReference type="PANTHER" id="PTHR30298">
    <property type="entry name" value="H REPEAT-ASSOCIATED PREDICTED TRANSPOSASE"/>
    <property type="match status" value="1"/>
</dbReference>
<name>Q2J584_FRACC</name>
<dbReference type="GO" id="GO:0006313">
    <property type="term" value="P:DNA transposition"/>
    <property type="evidence" value="ECO:0007669"/>
    <property type="project" value="InterPro"/>
</dbReference>
<dbReference type="Pfam" id="PF01609">
    <property type="entry name" value="DDE_Tnp_1"/>
    <property type="match status" value="1"/>
</dbReference>
<dbReference type="NCBIfam" id="NF033564">
    <property type="entry name" value="transpos_ISAs1"/>
    <property type="match status" value="1"/>
</dbReference>
<dbReference type="KEGG" id="fra:Francci3_4211"/>
<accession>Q2J584</accession>
<dbReference type="InterPro" id="IPR002559">
    <property type="entry name" value="Transposase_11"/>
</dbReference>
<dbReference type="GO" id="GO:0003677">
    <property type="term" value="F:DNA binding"/>
    <property type="evidence" value="ECO:0007669"/>
    <property type="project" value="InterPro"/>
</dbReference>
<dbReference type="EMBL" id="CP000249">
    <property type="protein sequence ID" value="ABD13558.1"/>
    <property type="molecule type" value="Genomic_DNA"/>
</dbReference>
<evidence type="ECO:0000256" key="1">
    <source>
        <dbReference type="SAM" id="MobiDB-lite"/>
    </source>
</evidence>
<dbReference type="InterPro" id="IPR047647">
    <property type="entry name" value="ISAs1_transpos"/>
</dbReference>
<dbReference type="AlphaFoldDB" id="Q2J584"/>
<dbReference type="PhylomeDB" id="Q2J584"/>
<reference evidence="3 4" key="1">
    <citation type="journal article" date="2007" name="Genome Res.">
        <title>Genome characteristics of facultatively symbiotic Frankia sp. strains reflect host range and host plant biogeography.</title>
        <authorList>
            <person name="Normand P."/>
            <person name="Lapierre P."/>
            <person name="Tisa L.S."/>
            <person name="Gogarten J.P."/>
            <person name="Alloisio N."/>
            <person name="Bagnarol E."/>
            <person name="Bassi C.A."/>
            <person name="Berry A.M."/>
            <person name="Bickhart D.M."/>
            <person name="Choisne N."/>
            <person name="Couloux A."/>
            <person name="Cournoyer B."/>
            <person name="Cruveiller S."/>
            <person name="Daubin V."/>
            <person name="Demange N."/>
            <person name="Francino M.P."/>
            <person name="Goltsman E."/>
            <person name="Huang Y."/>
            <person name="Kopp O.R."/>
            <person name="Labarre L."/>
            <person name="Lapidus A."/>
            <person name="Lavire C."/>
            <person name="Marechal J."/>
            <person name="Martinez M."/>
            <person name="Mastronunzio J.E."/>
            <person name="Mullin B.C."/>
            <person name="Niemann J."/>
            <person name="Pujic P."/>
            <person name="Rawnsley T."/>
            <person name="Rouy Z."/>
            <person name="Schenowitz C."/>
            <person name="Sellstedt A."/>
            <person name="Tavares F."/>
            <person name="Tomkins J.P."/>
            <person name="Vallenet D."/>
            <person name="Valverde C."/>
            <person name="Wall L.G."/>
            <person name="Wang Y."/>
            <person name="Medigue C."/>
            <person name="Benson D.R."/>
        </authorList>
    </citation>
    <scope>NUCLEOTIDE SEQUENCE [LARGE SCALE GENOMIC DNA]</scope>
    <source>
        <strain evidence="4">DSM 45818 / CECT 9043 / CcI3</strain>
    </source>
</reference>
<evidence type="ECO:0000259" key="2">
    <source>
        <dbReference type="Pfam" id="PF01609"/>
    </source>
</evidence>
<dbReference type="HOGENOM" id="CLU_046404_1_0_11"/>
<proteinExistence type="predicted"/>
<sequence length="310" mass="34048">MTHRVDSYPADHGHSGSSLSRDHAPSPPNLRQSRPLDRLLRGAAGPDGKTPHLLAAVTHATGAVLAEHQIGAKTNEVPAFVPLLRELHTYHPPTGHVITADAAHTNRAHAEAIVTELGAHFVFTVKNNTPALAVDCHQVTDWTKAPIGHTTEGKAHGRLEKRTIQLAEASEAIRARHPHARTVARIRRRTTRTVTRGTPRRRVTRRTTTTTTVHVITSLAPGEVTAAELATYVRDHWTVENRVHRVRDVTFREDASRVRTGPPPRVLATFRNLAIGLLRQAGHPRISPTPRRLRHDPALLTAILGLENPA</sequence>
<feature type="domain" description="Transposase IS4-like" evidence="2">
    <location>
        <begin position="52"/>
        <end position="262"/>
    </location>
</feature>
<organism evidence="3 4">
    <name type="scientific">Frankia casuarinae (strain DSM 45818 / CECT 9043 / HFP020203 / CcI3)</name>
    <dbReference type="NCBI Taxonomy" id="106370"/>
    <lineage>
        <taxon>Bacteria</taxon>
        <taxon>Bacillati</taxon>
        <taxon>Actinomycetota</taxon>
        <taxon>Actinomycetes</taxon>
        <taxon>Frankiales</taxon>
        <taxon>Frankiaceae</taxon>
        <taxon>Frankia</taxon>
    </lineage>
</organism>
<dbReference type="eggNOG" id="COG5433">
    <property type="taxonomic scope" value="Bacteria"/>
</dbReference>
<feature type="compositionally biased region" description="Basic and acidic residues" evidence="1">
    <location>
        <begin position="1"/>
        <end position="24"/>
    </location>
</feature>
<dbReference type="STRING" id="106370.Francci3_4211"/>
<evidence type="ECO:0000313" key="3">
    <source>
        <dbReference type="EMBL" id="ABD13558.1"/>
    </source>
</evidence>
<dbReference type="Proteomes" id="UP000001937">
    <property type="component" value="Chromosome"/>
</dbReference>
<protein>
    <submittedName>
        <fullName evidence="3">Transposase, IS4 family</fullName>
    </submittedName>
</protein>